<dbReference type="RefSeq" id="WP_157438361.1">
    <property type="nucleotide sequence ID" value="NZ_JAAXPI010000066.1"/>
</dbReference>
<keyword evidence="4" id="KW-1185">Reference proteome</keyword>
<evidence type="ECO:0000313" key="3">
    <source>
        <dbReference type="EMBL" id="NKZ07954.1"/>
    </source>
</evidence>
<keyword evidence="2" id="KW-0812">Transmembrane</keyword>
<name>A0A846ZB31_9ACTN</name>
<dbReference type="AlphaFoldDB" id="A0A846ZB31"/>
<evidence type="ECO:0000256" key="2">
    <source>
        <dbReference type="SAM" id="Phobius"/>
    </source>
</evidence>
<sequence length="311" mass="33314">MSDDESDPEAPVDAENLRPRLRARLNRFMLAPTSRNTRSLRWAARLYLLRAKIRLRVGKILPYVHYSMGASIVFLALIGYAILKAFELIVCPAHCSSVEAAPRLPRQDEAHAVNSAAQPLRPRDAAIPFSHSLSKEDENSQSFTGVHWLGVSVGGGQAALDVRCPLFGLALCGDADQPISARLVLSISFNVVGLGMAEVEVAPVATTFAISPVREGLLIVGNTAQSNEKGPFREISGRLMDAGRTDREKNHKLHRGSADLLAGSPGLRGPSDQDPLGHAAIAPTQPTPTVHLAVKAGDLGLLKLDGRPGLQ</sequence>
<keyword evidence="2" id="KW-0472">Membrane</keyword>
<comment type="caution">
    <text evidence="3">The sequence shown here is derived from an EMBL/GenBank/DDBJ whole genome shotgun (WGS) entry which is preliminary data.</text>
</comment>
<protein>
    <submittedName>
        <fullName evidence="3">Uncharacterized protein</fullName>
    </submittedName>
</protein>
<evidence type="ECO:0000256" key="1">
    <source>
        <dbReference type="SAM" id="MobiDB-lite"/>
    </source>
</evidence>
<keyword evidence="2" id="KW-1133">Transmembrane helix</keyword>
<dbReference type="Proteomes" id="UP000579250">
    <property type="component" value="Unassembled WGS sequence"/>
</dbReference>
<evidence type="ECO:0000313" key="4">
    <source>
        <dbReference type="Proteomes" id="UP000579250"/>
    </source>
</evidence>
<dbReference type="EMBL" id="JAAXPI010000066">
    <property type="protein sequence ID" value="NKZ07954.1"/>
    <property type="molecule type" value="Genomic_DNA"/>
</dbReference>
<feature type="region of interest" description="Disordered" evidence="1">
    <location>
        <begin position="246"/>
        <end position="280"/>
    </location>
</feature>
<feature type="transmembrane region" description="Helical" evidence="2">
    <location>
        <begin position="60"/>
        <end position="83"/>
    </location>
</feature>
<reference evidence="3 4" key="1">
    <citation type="submission" date="2020-04" db="EMBL/GenBank/DDBJ databases">
        <title>MicrobeNet Type strains.</title>
        <authorList>
            <person name="Nicholson A.C."/>
        </authorList>
    </citation>
    <scope>NUCLEOTIDE SEQUENCE [LARGE SCALE GENOMIC DNA]</scope>
    <source>
        <strain evidence="3 4">ATCC BAA-277</strain>
    </source>
</reference>
<organism evidence="3 4">
    <name type="scientific">Actinomadura latina</name>
    <dbReference type="NCBI Taxonomy" id="163603"/>
    <lineage>
        <taxon>Bacteria</taxon>
        <taxon>Bacillati</taxon>
        <taxon>Actinomycetota</taxon>
        <taxon>Actinomycetes</taxon>
        <taxon>Streptosporangiales</taxon>
        <taxon>Thermomonosporaceae</taxon>
        <taxon>Actinomadura</taxon>
    </lineage>
</organism>
<gene>
    <name evidence="3" type="ORF">HGB48_30120</name>
</gene>
<accession>A0A846ZB31</accession>
<proteinExistence type="predicted"/>